<comment type="similarity">
    <text evidence="1 5">Belongs to the FMO family.</text>
</comment>
<name>A0A814FIQ0_9BILA</name>
<dbReference type="Gene3D" id="3.50.50.60">
    <property type="entry name" value="FAD/NAD(P)-binding domain"/>
    <property type="match status" value="1"/>
</dbReference>
<keyword evidence="5" id="KW-0503">Monooxygenase</keyword>
<sequence length="223" mass="25807">MKKKITSLQSSLTEVAMQKKRVCIIGGGSTGLCCCRVLLEYNNCFEPVIFERQSFIGGQWHYQDVLSIDNNKQDLTSSVYPNMLTNIPCSLMQYSDFPFLSNRSDSYFNVHDMEKYLLQYVQQHQLQKYLLLNVKIDHVQELSIDTGFNVTYTITTKHNEITTIKQQSLLTNLSCNIDKAKRIVLNETEDYCQYIEHFDVVCVCNGHFSKYYIPDINGLIVVH</sequence>
<keyword evidence="3 5" id="KW-0274">FAD</keyword>
<evidence type="ECO:0000256" key="5">
    <source>
        <dbReference type="RuleBase" id="RU361177"/>
    </source>
</evidence>
<dbReference type="Pfam" id="PF00743">
    <property type="entry name" value="FMO-like"/>
    <property type="match status" value="1"/>
</dbReference>
<keyword evidence="4 5" id="KW-0560">Oxidoreductase</keyword>
<dbReference type="InterPro" id="IPR020946">
    <property type="entry name" value="Flavin_mOase-like"/>
</dbReference>
<evidence type="ECO:0000313" key="8">
    <source>
        <dbReference type="Proteomes" id="UP000663829"/>
    </source>
</evidence>
<dbReference type="InterPro" id="IPR036188">
    <property type="entry name" value="FAD/NAD-bd_sf"/>
</dbReference>
<dbReference type="EC" id="1.-.-.-" evidence="5"/>
<comment type="caution">
    <text evidence="6">The sequence shown here is derived from an EMBL/GenBank/DDBJ whole genome shotgun (WGS) entry which is preliminary data.</text>
</comment>
<dbReference type="GO" id="GO:0050661">
    <property type="term" value="F:NADP binding"/>
    <property type="evidence" value="ECO:0007669"/>
    <property type="project" value="InterPro"/>
</dbReference>
<dbReference type="EMBL" id="CAJNOQ010002874">
    <property type="protein sequence ID" value="CAF0983525.1"/>
    <property type="molecule type" value="Genomic_DNA"/>
</dbReference>
<protein>
    <recommendedName>
        <fullName evidence="5">Flavin-containing monooxygenase</fullName>
        <ecNumber evidence="5">1.-.-.-</ecNumber>
    </recommendedName>
</protein>
<evidence type="ECO:0000313" key="7">
    <source>
        <dbReference type="EMBL" id="CAF3755916.1"/>
    </source>
</evidence>
<dbReference type="Proteomes" id="UP000681722">
    <property type="component" value="Unassembled WGS sequence"/>
</dbReference>
<dbReference type="Proteomes" id="UP000663829">
    <property type="component" value="Unassembled WGS sequence"/>
</dbReference>
<reference evidence="6" key="1">
    <citation type="submission" date="2021-02" db="EMBL/GenBank/DDBJ databases">
        <authorList>
            <person name="Nowell W R."/>
        </authorList>
    </citation>
    <scope>NUCLEOTIDE SEQUENCE</scope>
</reference>
<accession>A0A814FIQ0</accession>
<dbReference type="GO" id="GO:0004499">
    <property type="term" value="F:N,N-dimethylaniline monooxygenase activity"/>
    <property type="evidence" value="ECO:0007669"/>
    <property type="project" value="InterPro"/>
</dbReference>
<keyword evidence="8" id="KW-1185">Reference proteome</keyword>
<evidence type="ECO:0000256" key="3">
    <source>
        <dbReference type="ARBA" id="ARBA00022827"/>
    </source>
</evidence>
<dbReference type="PANTHER" id="PTHR23023">
    <property type="entry name" value="DIMETHYLANILINE MONOOXYGENASE"/>
    <property type="match status" value="1"/>
</dbReference>
<evidence type="ECO:0000313" key="6">
    <source>
        <dbReference type="EMBL" id="CAF0983525.1"/>
    </source>
</evidence>
<gene>
    <name evidence="6" type="ORF">GPM918_LOCUS12877</name>
    <name evidence="7" type="ORF">SRO942_LOCUS12877</name>
</gene>
<evidence type="ECO:0000256" key="1">
    <source>
        <dbReference type="ARBA" id="ARBA00009183"/>
    </source>
</evidence>
<dbReference type="GO" id="GO:0050660">
    <property type="term" value="F:flavin adenine dinucleotide binding"/>
    <property type="evidence" value="ECO:0007669"/>
    <property type="project" value="InterPro"/>
</dbReference>
<dbReference type="AlphaFoldDB" id="A0A814FIQ0"/>
<dbReference type="EMBL" id="CAJOBC010002874">
    <property type="protein sequence ID" value="CAF3755916.1"/>
    <property type="molecule type" value="Genomic_DNA"/>
</dbReference>
<organism evidence="6 8">
    <name type="scientific">Didymodactylos carnosus</name>
    <dbReference type="NCBI Taxonomy" id="1234261"/>
    <lineage>
        <taxon>Eukaryota</taxon>
        <taxon>Metazoa</taxon>
        <taxon>Spiralia</taxon>
        <taxon>Gnathifera</taxon>
        <taxon>Rotifera</taxon>
        <taxon>Eurotatoria</taxon>
        <taxon>Bdelloidea</taxon>
        <taxon>Philodinida</taxon>
        <taxon>Philodinidae</taxon>
        <taxon>Didymodactylos</taxon>
    </lineage>
</organism>
<dbReference type="OrthoDB" id="66881at2759"/>
<evidence type="ECO:0000256" key="2">
    <source>
        <dbReference type="ARBA" id="ARBA00022630"/>
    </source>
</evidence>
<proteinExistence type="inferred from homology"/>
<dbReference type="InterPro" id="IPR050346">
    <property type="entry name" value="FMO-like"/>
</dbReference>
<comment type="cofactor">
    <cofactor evidence="5">
        <name>FAD</name>
        <dbReference type="ChEBI" id="CHEBI:57692"/>
    </cofactor>
</comment>
<evidence type="ECO:0000256" key="4">
    <source>
        <dbReference type="ARBA" id="ARBA00023002"/>
    </source>
</evidence>
<dbReference type="SUPFAM" id="SSF51905">
    <property type="entry name" value="FAD/NAD(P)-binding domain"/>
    <property type="match status" value="1"/>
</dbReference>
<keyword evidence="2 5" id="KW-0285">Flavoprotein</keyword>